<dbReference type="Proteomes" id="UP000828941">
    <property type="component" value="Chromosome 3"/>
</dbReference>
<organism evidence="1 2">
    <name type="scientific">Bauhinia variegata</name>
    <name type="common">Purple orchid tree</name>
    <name type="synonym">Phanera variegata</name>
    <dbReference type="NCBI Taxonomy" id="167791"/>
    <lineage>
        <taxon>Eukaryota</taxon>
        <taxon>Viridiplantae</taxon>
        <taxon>Streptophyta</taxon>
        <taxon>Embryophyta</taxon>
        <taxon>Tracheophyta</taxon>
        <taxon>Spermatophyta</taxon>
        <taxon>Magnoliopsida</taxon>
        <taxon>eudicotyledons</taxon>
        <taxon>Gunneridae</taxon>
        <taxon>Pentapetalae</taxon>
        <taxon>rosids</taxon>
        <taxon>fabids</taxon>
        <taxon>Fabales</taxon>
        <taxon>Fabaceae</taxon>
        <taxon>Cercidoideae</taxon>
        <taxon>Cercideae</taxon>
        <taxon>Bauhiniinae</taxon>
        <taxon>Bauhinia</taxon>
    </lineage>
</organism>
<evidence type="ECO:0000313" key="1">
    <source>
        <dbReference type="EMBL" id="KAI4351349.1"/>
    </source>
</evidence>
<sequence>MVARESYLEEQEAENEENTLLQDPYESEETLSLCDLPIHNDSAQWDDDFSKEDGHKSSSNNNDGDNDDFFEFFSEDFTASTRGNTEKDIIFCGKIIPFREPPQFLPQKGKNFQSNSQKGVVLSSKSARNYDSGSIKGQQVKGSKDLMCGYPTENVSLLRSTTKSKWYLFMFGMSSLPTQMELRDIRRRQSRRGPTAVSPVPEERESIKSKERRNGKGFWKIWSSLGFGCTGKYANDVVKASFRCV</sequence>
<dbReference type="EMBL" id="CM039428">
    <property type="protein sequence ID" value="KAI4351349.1"/>
    <property type="molecule type" value="Genomic_DNA"/>
</dbReference>
<keyword evidence="2" id="KW-1185">Reference proteome</keyword>
<proteinExistence type="predicted"/>
<evidence type="ECO:0000313" key="2">
    <source>
        <dbReference type="Proteomes" id="UP000828941"/>
    </source>
</evidence>
<gene>
    <name evidence="1" type="ORF">L6164_005723</name>
</gene>
<comment type="caution">
    <text evidence="1">The sequence shown here is derived from an EMBL/GenBank/DDBJ whole genome shotgun (WGS) entry which is preliminary data.</text>
</comment>
<accession>A0ACB9PU12</accession>
<reference evidence="1 2" key="1">
    <citation type="journal article" date="2022" name="DNA Res.">
        <title>Chromosomal-level genome assembly of the orchid tree Bauhinia variegata (Leguminosae; Cercidoideae) supports the allotetraploid origin hypothesis of Bauhinia.</title>
        <authorList>
            <person name="Zhong Y."/>
            <person name="Chen Y."/>
            <person name="Zheng D."/>
            <person name="Pang J."/>
            <person name="Liu Y."/>
            <person name="Luo S."/>
            <person name="Meng S."/>
            <person name="Qian L."/>
            <person name="Wei D."/>
            <person name="Dai S."/>
            <person name="Zhou R."/>
        </authorList>
    </citation>
    <scope>NUCLEOTIDE SEQUENCE [LARGE SCALE GENOMIC DNA]</scope>
    <source>
        <strain evidence="1">BV-YZ2020</strain>
    </source>
</reference>
<protein>
    <submittedName>
        <fullName evidence="1">Uncharacterized protein</fullName>
    </submittedName>
</protein>
<name>A0ACB9PU12_BAUVA</name>